<evidence type="ECO:0000313" key="2">
    <source>
        <dbReference type="EMBL" id="ONG52590.1"/>
    </source>
</evidence>
<feature type="transmembrane region" description="Helical" evidence="1">
    <location>
        <begin position="101"/>
        <end position="120"/>
    </location>
</feature>
<evidence type="ECO:0008006" key="4">
    <source>
        <dbReference type="Google" id="ProtNLM"/>
    </source>
</evidence>
<keyword evidence="3" id="KW-1185">Reference proteome</keyword>
<feature type="transmembrane region" description="Helical" evidence="1">
    <location>
        <begin position="60"/>
        <end position="89"/>
    </location>
</feature>
<protein>
    <recommendedName>
        <fullName evidence="4">DUF1275 family protein</fullName>
    </recommendedName>
</protein>
<dbReference type="EMBL" id="MLCO01000137">
    <property type="protein sequence ID" value="ONG52590.1"/>
    <property type="molecule type" value="Genomic_DNA"/>
</dbReference>
<dbReference type="Pfam" id="PF06912">
    <property type="entry name" value="DUF1275"/>
    <property type="match status" value="1"/>
</dbReference>
<dbReference type="OrthoDB" id="270162at2"/>
<evidence type="ECO:0000256" key="1">
    <source>
        <dbReference type="SAM" id="Phobius"/>
    </source>
</evidence>
<keyword evidence="1" id="KW-0812">Transmembrane</keyword>
<sequence length="236" mass="24670">MTQRPIARQRLSRPRLTEAGFGLALTVVAGAINAGGLLLVGQYTSHMTGTVSALADHLALGAWAAVLAGLAALLPFLAGAATSAMLVNWARRHAHRRSHALPMRLEAGLMLGFGLLGALWQDSPLVIVPAVPLLCFLMGLQNATITKISGARIRTTHVTGIATDIGIELGKLIYWNRGADPRFVRADRGKLRLLAVLLGGFFVGGVAGALGFGRLGFVCCLPLAGVVLALGEAEIQ</sequence>
<accession>A0A1V2H3H7</accession>
<evidence type="ECO:0000313" key="3">
    <source>
        <dbReference type="Proteomes" id="UP000188879"/>
    </source>
</evidence>
<feature type="transmembrane region" description="Helical" evidence="1">
    <location>
        <begin position="21"/>
        <end position="40"/>
    </location>
</feature>
<reference evidence="2 3" key="1">
    <citation type="submission" date="2016-10" db="EMBL/GenBank/DDBJ databases">
        <title>Draft Genome sequence of Roseomonas sp. strain M3.</title>
        <authorList>
            <person name="Subhash Y."/>
            <person name="Lee S."/>
        </authorList>
    </citation>
    <scope>NUCLEOTIDE SEQUENCE [LARGE SCALE GENOMIC DNA]</scope>
    <source>
        <strain evidence="2 3">M3</strain>
    </source>
</reference>
<keyword evidence="1" id="KW-1133">Transmembrane helix</keyword>
<proteinExistence type="predicted"/>
<dbReference type="Proteomes" id="UP000188879">
    <property type="component" value="Unassembled WGS sequence"/>
</dbReference>
<feature type="transmembrane region" description="Helical" evidence="1">
    <location>
        <begin position="191"/>
        <end position="209"/>
    </location>
</feature>
<dbReference type="PANTHER" id="PTHR37314:SF4">
    <property type="entry name" value="UPF0700 TRANSMEMBRANE PROTEIN YOAK"/>
    <property type="match status" value="1"/>
</dbReference>
<dbReference type="PANTHER" id="PTHR37314">
    <property type="entry name" value="SLR0142 PROTEIN"/>
    <property type="match status" value="1"/>
</dbReference>
<dbReference type="InterPro" id="IPR010699">
    <property type="entry name" value="DUF1275"/>
</dbReference>
<keyword evidence="1" id="KW-0472">Membrane</keyword>
<gene>
    <name evidence="2" type="ORF">BKE38_14265</name>
</gene>
<name>A0A1V2H3H7_9PROT</name>
<dbReference type="AlphaFoldDB" id="A0A1V2H3H7"/>
<feature type="transmembrane region" description="Helical" evidence="1">
    <location>
        <begin position="126"/>
        <end position="145"/>
    </location>
</feature>
<comment type="caution">
    <text evidence="2">The sequence shown here is derived from an EMBL/GenBank/DDBJ whole genome shotgun (WGS) entry which is preliminary data.</text>
</comment>
<organism evidence="2 3">
    <name type="scientific">Teichococcus deserti</name>
    <dbReference type="NCBI Taxonomy" id="1817963"/>
    <lineage>
        <taxon>Bacteria</taxon>
        <taxon>Pseudomonadati</taxon>
        <taxon>Pseudomonadota</taxon>
        <taxon>Alphaproteobacteria</taxon>
        <taxon>Acetobacterales</taxon>
        <taxon>Roseomonadaceae</taxon>
        <taxon>Roseomonas</taxon>
    </lineage>
</organism>